<dbReference type="AlphaFoldDB" id="A0A317MV96"/>
<reference evidence="8 9" key="1">
    <citation type="submission" date="2018-05" db="EMBL/GenBank/DDBJ databases">
        <title>Genomic Encyclopedia of Type Strains, Phase IV (KMG-IV): sequencing the most valuable type-strain genomes for metagenomic binning, comparative biology and taxonomic classification.</title>
        <authorList>
            <person name="Goeker M."/>
        </authorList>
    </citation>
    <scope>NUCLEOTIDE SEQUENCE [LARGE SCALE GENOMIC DNA]</scope>
    <source>
        <strain evidence="8 9">DSM 23606</strain>
    </source>
</reference>
<proteinExistence type="predicted"/>
<evidence type="ECO:0000256" key="2">
    <source>
        <dbReference type="ARBA" id="ARBA00022670"/>
    </source>
</evidence>
<name>A0A317MV96_9GAMM</name>
<keyword evidence="5" id="KW-0862">Zinc</keyword>
<keyword evidence="4" id="KW-0378">Hydrolase</keyword>
<dbReference type="SUPFAM" id="SSF48452">
    <property type="entry name" value="TPR-like"/>
    <property type="match status" value="1"/>
</dbReference>
<dbReference type="Proteomes" id="UP000246569">
    <property type="component" value="Unassembled WGS sequence"/>
</dbReference>
<keyword evidence="2 8" id="KW-0645">Protease</keyword>
<keyword evidence="3" id="KW-0479">Metal-binding</keyword>
<evidence type="ECO:0000313" key="9">
    <source>
        <dbReference type="Proteomes" id="UP000246569"/>
    </source>
</evidence>
<dbReference type="GO" id="GO:0046872">
    <property type="term" value="F:metal ion binding"/>
    <property type="evidence" value="ECO:0007669"/>
    <property type="project" value="UniProtKB-KW"/>
</dbReference>
<evidence type="ECO:0000256" key="5">
    <source>
        <dbReference type="ARBA" id="ARBA00022833"/>
    </source>
</evidence>
<dbReference type="InterPro" id="IPR051156">
    <property type="entry name" value="Mito/Outer_Membr_Metalloprot"/>
</dbReference>
<dbReference type="InterPro" id="IPR011990">
    <property type="entry name" value="TPR-like_helical_dom_sf"/>
</dbReference>
<sequence length="482" mass="52510">MRRHLAVAFAMCISNPIHAQSIELPDIGDPSQQYLGPSDELRIGQAIIAKARDRDLIMDDPLATEYLEALGNRIAINSNGATNPFHFFWVKDGTLNAFALPGGFIGVNIGLMLATKNESELAGVVAHEIAHVAQHHITRSYADQQSMSVPMMAAMLAGMAVAAASGSSGGQLGQAVAAGSIAMGAQRQISFTRAAEQEADRIGSDLLKRAGYDPNGLTSFFSRLENLTGAAAQIPEFLRSHPLVINRMADTQARTDTKSTRRSAGDEALYRLIRERLRVLASDNAPQLVRDYEARLASGGNDADRYGYALALARSNHLDAAAAEIARLRRSSSDSLPLRLEEASISLTRGETSAAWEQFETARRLYPSDYTLAIIYGEALITRGDPRLAASLLDNQLRRHSDRPELFELYARASERKGDVAGKYLAMTEYYMLSGNLKAAAEQAEIGVRTGVGTPQQQAQLRARLTELKRLRGQQKSDTLLR</sequence>
<dbReference type="GO" id="GO:0016020">
    <property type="term" value="C:membrane"/>
    <property type="evidence" value="ECO:0007669"/>
    <property type="project" value="TreeGrafter"/>
</dbReference>
<evidence type="ECO:0000256" key="4">
    <source>
        <dbReference type="ARBA" id="ARBA00022801"/>
    </source>
</evidence>
<dbReference type="GO" id="GO:0004222">
    <property type="term" value="F:metalloendopeptidase activity"/>
    <property type="evidence" value="ECO:0007669"/>
    <property type="project" value="InterPro"/>
</dbReference>
<dbReference type="Gene3D" id="3.30.2010.10">
    <property type="entry name" value="Metalloproteases ('zincins'), catalytic domain"/>
    <property type="match status" value="1"/>
</dbReference>
<dbReference type="EMBL" id="QGTJ01000019">
    <property type="protein sequence ID" value="PWV58338.1"/>
    <property type="molecule type" value="Genomic_DNA"/>
</dbReference>
<dbReference type="Pfam" id="PF01435">
    <property type="entry name" value="Peptidase_M48"/>
    <property type="match status" value="1"/>
</dbReference>
<evidence type="ECO:0000256" key="1">
    <source>
        <dbReference type="ARBA" id="ARBA00001947"/>
    </source>
</evidence>
<comment type="cofactor">
    <cofactor evidence="1">
        <name>Zn(2+)</name>
        <dbReference type="ChEBI" id="CHEBI:29105"/>
    </cofactor>
</comment>
<evidence type="ECO:0000313" key="8">
    <source>
        <dbReference type="EMBL" id="PWV58338.1"/>
    </source>
</evidence>
<gene>
    <name evidence="8" type="ORF">C7443_1195</name>
</gene>
<comment type="caution">
    <text evidence="8">The sequence shown here is derived from an EMBL/GenBank/DDBJ whole genome shotgun (WGS) entry which is preliminary data.</text>
</comment>
<protein>
    <submittedName>
        <fullName evidence="8">Putative Zn-dependent protease</fullName>
    </submittedName>
</protein>
<dbReference type="Gene3D" id="1.25.40.10">
    <property type="entry name" value="Tetratricopeptide repeat domain"/>
    <property type="match status" value="1"/>
</dbReference>
<feature type="domain" description="Peptidase M48" evidence="7">
    <location>
        <begin position="62"/>
        <end position="253"/>
    </location>
</feature>
<accession>A0A317MV96</accession>
<dbReference type="InterPro" id="IPR001915">
    <property type="entry name" value="Peptidase_M48"/>
</dbReference>
<keyword evidence="9" id="KW-1185">Reference proteome</keyword>
<evidence type="ECO:0000256" key="6">
    <source>
        <dbReference type="ARBA" id="ARBA00023049"/>
    </source>
</evidence>
<evidence type="ECO:0000259" key="7">
    <source>
        <dbReference type="Pfam" id="PF01435"/>
    </source>
</evidence>
<dbReference type="PANTHER" id="PTHR22726:SF1">
    <property type="entry name" value="METALLOENDOPEPTIDASE OMA1, MITOCHONDRIAL"/>
    <property type="match status" value="1"/>
</dbReference>
<dbReference type="RefSeq" id="WP_170123705.1">
    <property type="nucleotide sequence ID" value="NZ_QGTJ01000019.1"/>
</dbReference>
<dbReference type="GO" id="GO:0051603">
    <property type="term" value="P:proteolysis involved in protein catabolic process"/>
    <property type="evidence" value="ECO:0007669"/>
    <property type="project" value="TreeGrafter"/>
</dbReference>
<evidence type="ECO:0000256" key="3">
    <source>
        <dbReference type="ARBA" id="ARBA00022723"/>
    </source>
</evidence>
<keyword evidence="6" id="KW-0482">Metalloprotease</keyword>
<organism evidence="8 9">
    <name type="scientific">Plasticicumulans acidivorans</name>
    <dbReference type="NCBI Taxonomy" id="886464"/>
    <lineage>
        <taxon>Bacteria</taxon>
        <taxon>Pseudomonadati</taxon>
        <taxon>Pseudomonadota</taxon>
        <taxon>Gammaproteobacteria</taxon>
        <taxon>Candidatus Competibacteraceae</taxon>
        <taxon>Plasticicumulans</taxon>
    </lineage>
</organism>
<dbReference type="PANTHER" id="PTHR22726">
    <property type="entry name" value="METALLOENDOPEPTIDASE OMA1"/>
    <property type="match status" value="1"/>
</dbReference>